<evidence type="ECO:0000256" key="1">
    <source>
        <dbReference type="ARBA" id="ARBA00022771"/>
    </source>
</evidence>
<feature type="compositionally biased region" description="Low complexity" evidence="3">
    <location>
        <begin position="439"/>
        <end position="451"/>
    </location>
</feature>
<dbReference type="InterPro" id="IPR013083">
    <property type="entry name" value="Znf_RING/FYVE/PHD"/>
</dbReference>
<dbReference type="Gene3D" id="1.10.150.60">
    <property type="entry name" value="ARID DNA-binding domain"/>
    <property type="match status" value="1"/>
</dbReference>
<keyword evidence="2" id="KW-0862">Zinc</keyword>
<protein>
    <recommendedName>
        <fullName evidence="4">ARID domain-containing protein</fullName>
    </recommendedName>
</protein>
<proteinExistence type="predicted"/>
<dbReference type="SUPFAM" id="SSF57903">
    <property type="entry name" value="FYVE/PHD zinc finger"/>
    <property type="match status" value="1"/>
</dbReference>
<keyword evidence="1" id="KW-0479">Metal-binding</keyword>
<dbReference type="InterPro" id="IPR042293">
    <property type="entry name" value="ARID4"/>
</dbReference>
<dbReference type="InterPro" id="IPR001606">
    <property type="entry name" value="ARID_dom"/>
</dbReference>
<dbReference type="PANTHER" id="PTHR46694:SF1">
    <property type="entry name" value="AT-RICH INTERACTIVE DOMAIN-CONTAINING PROTEIN 4"/>
    <property type="match status" value="1"/>
</dbReference>
<dbReference type="SMART" id="SM01014">
    <property type="entry name" value="ARID"/>
    <property type="match status" value="1"/>
</dbReference>
<dbReference type="GO" id="GO:0008270">
    <property type="term" value="F:zinc ion binding"/>
    <property type="evidence" value="ECO:0007669"/>
    <property type="project" value="UniProtKB-KW"/>
</dbReference>
<dbReference type="OrthoDB" id="338531at2759"/>
<organism evidence="5 6">
    <name type="scientific">Aquilegia coerulea</name>
    <name type="common">Rocky mountain columbine</name>
    <dbReference type="NCBI Taxonomy" id="218851"/>
    <lineage>
        <taxon>Eukaryota</taxon>
        <taxon>Viridiplantae</taxon>
        <taxon>Streptophyta</taxon>
        <taxon>Embryophyta</taxon>
        <taxon>Tracheophyta</taxon>
        <taxon>Spermatophyta</taxon>
        <taxon>Magnoliopsida</taxon>
        <taxon>Ranunculales</taxon>
        <taxon>Ranunculaceae</taxon>
        <taxon>Thalictroideae</taxon>
        <taxon>Aquilegia</taxon>
    </lineage>
</organism>
<dbReference type="SUPFAM" id="SSF46774">
    <property type="entry name" value="ARID-like"/>
    <property type="match status" value="1"/>
</dbReference>
<dbReference type="PROSITE" id="PS51011">
    <property type="entry name" value="ARID"/>
    <property type="match status" value="1"/>
</dbReference>
<keyword evidence="6" id="KW-1185">Reference proteome</keyword>
<gene>
    <name evidence="5" type="ORF">AQUCO_02000580v1</name>
</gene>
<dbReference type="InParanoid" id="A0A2G5DIB5"/>
<evidence type="ECO:0000313" key="5">
    <source>
        <dbReference type="EMBL" id="PIA43243.1"/>
    </source>
</evidence>
<reference evidence="5 6" key="1">
    <citation type="submission" date="2017-09" db="EMBL/GenBank/DDBJ databases">
        <title>WGS assembly of Aquilegia coerulea Goldsmith.</title>
        <authorList>
            <person name="Hodges S."/>
            <person name="Kramer E."/>
            <person name="Nordborg M."/>
            <person name="Tomkins J."/>
            <person name="Borevitz J."/>
            <person name="Derieg N."/>
            <person name="Yan J."/>
            <person name="Mihaltcheva S."/>
            <person name="Hayes R.D."/>
            <person name="Rokhsar D."/>
        </authorList>
    </citation>
    <scope>NUCLEOTIDE SEQUENCE [LARGE SCALE GENOMIC DNA]</scope>
    <source>
        <strain evidence="6">cv. Goldsmith</strain>
    </source>
</reference>
<dbReference type="Pfam" id="PF01388">
    <property type="entry name" value="ARID"/>
    <property type="match status" value="1"/>
</dbReference>
<sequence length="779" mass="85889">MVTVSKCKLLAVLCEQVTDNNHQILEEDRPRYPCPQLKSTGRLEVKTLISPAIDEFHLALQSLRPNILYLQGDTVQNQLEIGELIFNGVDLLSSNYESICGLFGSVLPDTIYLELPNGEKLAEALHLKGVPYVIYWNNALSFHAASHFRHAMLSVIQSSRCHTCDVFQLAQASFRLYCVRNNHAMPLKSYNINGKLGPHLLGDPPKISICSLEKNVDEEEDEELSGTGPSINIYDDDVSMKFLVCGIPCILDACLLGSLEDGLNALLNIEIRGSKLRSRVSAPPPPLQPGAFSRGVVTMRCDITTSSSSHISLLVTGSARTCFDDRLLETRIKNALVEKSQLVHAVPFSDESNKSLYAPRTSVSIACGATVYEVCMKVPTWASQVLRQLASENSYRSFVALGLASIQGYAVASFDKDDTERLLFFCRRPGSDLLQNAIPDSQPSLLRPPSSSRKRSMPCSEIKLDAHSVVAEGKIGAEICGNNGSGNVSLDFLDTPFVPIRKKLKVASMRPIPHIHHNKMLPLPVICEVNGYIGSQPKANVSPISAPKHKHVGSAPDTQRESLSSSYQSQQIISLNPLPLKKHGCGRCPIQSCSEEEFLIDVMQFLSLRGHTRLVPVGGLPDFPDAILNTKRLDLYNLYREVVSRGGFHVGNGINWKGQVFSKMRNHTATNKMTGVGNTLKRHYETYLLEYELAHDDVDGECCLLCHSSAAGDWVNCGICGEWAHFGCDRRQGLGAFKDYAKTDGLEYVCPHCSITNFSRKPMKYADGYPHASNGLHYV</sequence>
<dbReference type="AlphaFoldDB" id="A0A2G5DIB5"/>
<feature type="region of interest" description="Disordered" evidence="3">
    <location>
        <begin position="437"/>
        <end position="457"/>
    </location>
</feature>
<feature type="region of interest" description="Disordered" evidence="3">
    <location>
        <begin position="543"/>
        <end position="563"/>
    </location>
</feature>
<feature type="domain" description="ARID" evidence="4">
    <location>
        <begin position="592"/>
        <end position="696"/>
    </location>
</feature>
<evidence type="ECO:0000313" key="6">
    <source>
        <dbReference type="Proteomes" id="UP000230069"/>
    </source>
</evidence>
<dbReference type="Gene3D" id="3.30.40.10">
    <property type="entry name" value="Zinc/RING finger domain, C3HC4 (zinc finger)"/>
    <property type="match status" value="1"/>
</dbReference>
<name>A0A2G5DIB5_AQUCA</name>
<dbReference type="Proteomes" id="UP000230069">
    <property type="component" value="Unassembled WGS sequence"/>
</dbReference>
<keyword evidence="1" id="KW-0863">Zinc-finger</keyword>
<dbReference type="PANTHER" id="PTHR46694">
    <property type="entry name" value="AT-RICH INTERACTIVE DOMAIN-CONTAINING PROTEIN 4"/>
    <property type="match status" value="1"/>
</dbReference>
<dbReference type="GO" id="GO:0003677">
    <property type="term" value="F:DNA binding"/>
    <property type="evidence" value="ECO:0007669"/>
    <property type="project" value="InterPro"/>
</dbReference>
<dbReference type="CDD" id="cd15615">
    <property type="entry name" value="PHD_ARID4_like"/>
    <property type="match status" value="1"/>
</dbReference>
<dbReference type="SMART" id="SM00501">
    <property type="entry name" value="BRIGHT"/>
    <property type="match status" value="1"/>
</dbReference>
<evidence type="ECO:0000256" key="2">
    <source>
        <dbReference type="ARBA" id="ARBA00022833"/>
    </source>
</evidence>
<evidence type="ECO:0000256" key="3">
    <source>
        <dbReference type="SAM" id="MobiDB-lite"/>
    </source>
</evidence>
<dbReference type="InterPro" id="IPR011011">
    <property type="entry name" value="Znf_FYVE_PHD"/>
</dbReference>
<dbReference type="EMBL" id="KZ305037">
    <property type="protein sequence ID" value="PIA43243.1"/>
    <property type="molecule type" value="Genomic_DNA"/>
</dbReference>
<dbReference type="CDD" id="cd16100">
    <property type="entry name" value="ARID"/>
    <property type="match status" value="1"/>
</dbReference>
<dbReference type="InterPro" id="IPR036431">
    <property type="entry name" value="ARID_dom_sf"/>
</dbReference>
<evidence type="ECO:0000259" key="4">
    <source>
        <dbReference type="PROSITE" id="PS51011"/>
    </source>
</evidence>
<accession>A0A2G5DIB5</accession>
<dbReference type="STRING" id="218851.A0A2G5DIB5"/>